<evidence type="ECO:0000313" key="1">
    <source>
        <dbReference type="EMBL" id="OSX56349.1"/>
    </source>
</evidence>
<organism evidence="1 2">
    <name type="scientific">Postia placenta MAD-698-R-SB12</name>
    <dbReference type="NCBI Taxonomy" id="670580"/>
    <lineage>
        <taxon>Eukaryota</taxon>
        <taxon>Fungi</taxon>
        <taxon>Dikarya</taxon>
        <taxon>Basidiomycota</taxon>
        <taxon>Agaricomycotina</taxon>
        <taxon>Agaricomycetes</taxon>
        <taxon>Polyporales</taxon>
        <taxon>Adustoporiaceae</taxon>
        <taxon>Rhodonia</taxon>
    </lineage>
</organism>
<dbReference type="Proteomes" id="UP000194127">
    <property type="component" value="Unassembled WGS sequence"/>
</dbReference>
<proteinExistence type="predicted"/>
<evidence type="ECO:0000313" key="2">
    <source>
        <dbReference type="Proteomes" id="UP000194127"/>
    </source>
</evidence>
<sequence length="67" mass="7455">METSKKILVTRIYTSAERTNFERGKWWNTVLSNQNVVIGILWTLDALVDALDSGGDSTWPSVDGQAV</sequence>
<gene>
    <name evidence="1" type="ORF">POSPLADRAFT_1062843</name>
</gene>
<accession>A0A1X6MJ54</accession>
<dbReference type="GeneID" id="36326517"/>
<dbReference type="RefSeq" id="XP_024333143.1">
    <property type="nucleotide sequence ID" value="XM_024481567.1"/>
</dbReference>
<dbReference type="AlphaFoldDB" id="A0A1X6MJ54"/>
<protein>
    <submittedName>
        <fullName evidence="1">Uncharacterized protein</fullName>
    </submittedName>
</protein>
<keyword evidence="2" id="KW-1185">Reference proteome</keyword>
<dbReference type="EMBL" id="KZ110614">
    <property type="protein sequence ID" value="OSX56349.1"/>
    <property type="molecule type" value="Genomic_DNA"/>
</dbReference>
<reference evidence="1 2" key="1">
    <citation type="submission" date="2017-04" db="EMBL/GenBank/DDBJ databases">
        <title>Genome Sequence of the Model Brown-Rot Fungus Postia placenta SB12.</title>
        <authorList>
            <consortium name="DOE Joint Genome Institute"/>
            <person name="Gaskell J."/>
            <person name="Kersten P."/>
            <person name="Larrondo L.F."/>
            <person name="Canessa P."/>
            <person name="Martinez D."/>
            <person name="Hibbett D."/>
            <person name="Schmoll M."/>
            <person name="Kubicek C.P."/>
            <person name="Martinez A.T."/>
            <person name="Yadav J."/>
            <person name="Master E."/>
            <person name="Magnuson J.K."/>
            <person name="James T."/>
            <person name="Yaver D."/>
            <person name="Berka R."/>
            <person name="Labutti K."/>
            <person name="Lipzen A."/>
            <person name="Aerts A."/>
            <person name="Barry K."/>
            <person name="Henrissat B."/>
            <person name="Blanchette R."/>
            <person name="Grigoriev I."/>
            <person name="Cullen D."/>
        </authorList>
    </citation>
    <scope>NUCLEOTIDE SEQUENCE [LARGE SCALE GENOMIC DNA]</scope>
    <source>
        <strain evidence="1 2">MAD-698-R-SB12</strain>
    </source>
</reference>
<name>A0A1X6MJ54_9APHY</name>